<dbReference type="PROSITE" id="PS50836">
    <property type="entry name" value="DOMON"/>
    <property type="match status" value="1"/>
</dbReference>
<dbReference type="GO" id="GO:0099072">
    <property type="term" value="P:regulation of postsynaptic membrane neurotransmitter receptor levels"/>
    <property type="evidence" value="ECO:0007669"/>
    <property type="project" value="TreeGrafter"/>
</dbReference>
<dbReference type="PANTHER" id="PTHR46902:SF1">
    <property type="entry name" value="DOMON DOMAIN-CONTAINING PROTEIN FRRS1L"/>
    <property type="match status" value="1"/>
</dbReference>
<dbReference type="CDD" id="cd09628">
    <property type="entry name" value="DOMON_SDR_2_like"/>
    <property type="match status" value="1"/>
</dbReference>
<proteinExistence type="predicted"/>
<dbReference type="InterPro" id="IPR005018">
    <property type="entry name" value="DOMON_domain"/>
</dbReference>
<protein>
    <submittedName>
        <fullName evidence="2">Ferric-chelate reductase 1-like</fullName>
    </submittedName>
</protein>
<sequence length="185" mass="21164">RYGAPDCTADTCEYFLSYRRLSDDVEFELSAETDGWVAIGFSSDRKMGGDDVMACVYHAGNVRVQHYQTVGQWVRELRQNPARDEEGMFADGRLTCRFRRPLSSRRQEDMVDLHLGWYFLFAWGPASHGMVTRHDIDSPPMTDFLVSIFRYVDVHIPSPNYQSDASPGCLLLIVAFAFYTLMGRP</sequence>
<dbReference type="Proteomes" id="UP000694388">
    <property type="component" value="Unplaced"/>
</dbReference>
<keyword evidence="3" id="KW-1185">Reference proteome</keyword>
<dbReference type="GO" id="GO:1900449">
    <property type="term" value="P:regulation of glutamate receptor signaling pathway"/>
    <property type="evidence" value="ECO:0007669"/>
    <property type="project" value="InterPro"/>
</dbReference>
<dbReference type="GeneTree" id="ENSGT00940000159043"/>
<feature type="domain" description="DOMON" evidence="1">
    <location>
        <begin position="12"/>
        <end position="126"/>
    </location>
</feature>
<dbReference type="InterPro" id="IPR042789">
    <property type="entry name" value="FRRS1L"/>
</dbReference>
<accession>A0A8C4NPN4</accession>
<evidence type="ECO:0000313" key="2">
    <source>
        <dbReference type="Ensembl" id="ENSEBUP00000007769.1"/>
    </source>
</evidence>
<dbReference type="AlphaFoldDB" id="A0A8C4NPN4"/>
<name>A0A8C4NPN4_EPTBU</name>
<reference evidence="2" key="2">
    <citation type="submission" date="2025-09" db="UniProtKB">
        <authorList>
            <consortium name="Ensembl"/>
        </authorList>
    </citation>
    <scope>IDENTIFICATION</scope>
</reference>
<dbReference type="Ensembl" id="ENSEBUT00000008256.1">
    <property type="protein sequence ID" value="ENSEBUP00000007769.1"/>
    <property type="gene ID" value="ENSEBUG00000005058.1"/>
</dbReference>
<evidence type="ECO:0000313" key="3">
    <source>
        <dbReference type="Proteomes" id="UP000694388"/>
    </source>
</evidence>
<organism evidence="2 3">
    <name type="scientific">Eptatretus burgeri</name>
    <name type="common">Inshore hagfish</name>
    <dbReference type="NCBI Taxonomy" id="7764"/>
    <lineage>
        <taxon>Eukaryota</taxon>
        <taxon>Metazoa</taxon>
        <taxon>Chordata</taxon>
        <taxon>Craniata</taxon>
        <taxon>Vertebrata</taxon>
        <taxon>Cyclostomata</taxon>
        <taxon>Myxini</taxon>
        <taxon>Myxiniformes</taxon>
        <taxon>Myxinidae</taxon>
        <taxon>Eptatretinae</taxon>
        <taxon>Eptatretus</taxon>
    </lineage>
</organism>
<dbReference type="Pfam" id="PF03351">
    <property type="entry name" value="DOMON"/>
    <property type="match status" value="1"/>
</dbReference>
<dbReference type="PANTHER" id="PTHR46902">
    <property type="entry name" value="DOMON DOMAIN-CONTAINING PROTEIN FRRS1L"/>
    <property type="match status" value="1"/>
</dbReference>
<reference evidence="2" key="1">
    <citation type="submission" date="2025-08" db="UniProtKB">
        <authorList>
            <consortium name="Ensembl"/>
        </authorList>
    </citation>
    <scope>IDENTIFICATION</scope>
</reference>
<dbReference type="OMA" id="DAETCEY"/>
<evidence type="ECO:0000259" key="1">
    <source>
        <dbReference type="PROSITE" id="PS50836"/>
    </source>
</evidence>
<dbReference type="SMART" id="SM00664">
    <property type="entry name" value="DoH"/>
    <property type="match status" value="1"/>
</dbReference>